<dbReference type="AlphaFoldDB" id="A0A182J683"/>
<protein>
    <submittedName>
        <fullName evidence="2">Uncharacterized protein</fullName>
    </submittedName>
</protein>
<name>A0A182J683_ANOAO</name>
<sequence length="199" mass="22675">MTDDMTVMLNSSLRFLNAANFLSYHIQLVAYNWHRQHKAERGQRLARLEGRHRLVQLDVPLVDVLVLVDAGQIAHRDRAGYDRVRAAVDGRQRMESALQRWQRGRCELGQLRKRPAGSGRRRTGRNGHRHGSHLRQARLARHQSRVGEAVKLTLERGQLREVVRSHEGSSSAENDVNEGMLCWVVSSAVLALIIELTQL</sequence>
<feature type="region of interest" description="Disordered" evidence="1">
    <location>
        <begin position="112"/>
        <end position="140"/>
    </location>
</feature>
<dbReference type="VEuPathDB" id="VectorBase:AATE012135"/>
<evidence type="ECO:0000256" key="1">
    <source>
        <dbReference type="SAM" id="MobiDB-lite"/>
    </source>
</evidence>
<dbReference type="EnsemblMetazoa" id="AATE012135-RA">
    <property type="protein sequence ID" value="AATE012135-PA.1"/>
    <property type="gene ID" value="AATE012135"/>
</dbReference>
<reference evidence="2" key="1">
    <citation type="submission" date="2022-08" db="UniProtKB">
        <authorList>
            <consortium name="EnsemblMetazoa"/>
        </authorList>
    </citation>
    <scope>IDENTIFICATION</scope>
    <source>
        <strain evidence="2">EBRO</strain>
    </source>
</reference>
<accession>A0A182J683</accession>
<proteinExistence type="predicted"/>
<organism evidence="2">
    <name type="scientific">Anopheles atroparvus</name>
    <name type="common">European mosquito</name>
    <dbReference type="NCBI Taxonomy" id="41427"/>
    <lineage>
        <taxon>Eukaryota</taxon>
        <taxon>Metazoa</taxon>
        <taxon>Ecdysozoa</taxon>
        <taxon>Arthropoda</taxon>
        <taxon>Hexapoda</taxon>
        <taxon>Insecta</taxon>
        <taxon>Pterygota</taxon>
        <taxon>Neoptera</taxon>
        <taxon>Endopterygota</taxon>
        <taxon>Diptera</taxon>
        <taxon>Nematocera</taxon>
        <taxon>Culicoidea</taxon>
        <taxon>Culicidae</taxon>
        <taxon>Anophelinae</taxon>
        <taxon>Anopheles</taxon>
    </lineage>
</organism>
<evidence type="ECO:0000313" key="2">
    <source>
        <dbReference type="EnsemblMetazoa" id="AATE012135-PA.1"/>
    </source>
</evidence>